<keyword evidence="3 5" id="KW-0687">Ribonucleoprotein</keyword>
<dbReference type="EMBL" id="MHCS01000047">
    <property type="protein sequence ID" value="OGY25376.1"/>
    <property type="molecule type" value="Genomic_DNA"/>
</dbReference>
<dbReference type="CDD" id="cd05797">
    <property type="entry name" value="Ribosomal_L10"/>
    <property type="match status" value="1"/>
</dbReference>
<accession>A0A1G1WCF0</accession>
<dbReference type="InterPro" id="IPR047865">
    <property type="entry name" value="Ribosomal_uL10_bac_type"/>
</dbReference>
<dbReference type="GO" id="GO:0070180">
    <property type="term" value="F:large ribosomal subunit rRNA binding"/>
    <property type="evidence" value="ECO:0007669"/>
    <property type="project" value="UniProtKB-UniRule"/>
</dbReference>
<dbReference type="PROSITE" id="PS01109">
    <property type="entry name" value="RIBOSOMAL_L10"/>
    <property type="match status" value="1"/>
</dbReference>
<keyword evidence="2 5" id="KW-0689">Ribosomal protein</keyword>
<evidence type="ECO:0000313" key="7">
    <source>
        <dbReference type="Proteomes" id="UP000176389"/>
    </source>
</evidence>
<dbReference type="InterPro" id="IPR022973">
    <property type="entry name" value="Ribosomal_uL10_bac"/>
</dbReference>
<evidence type="ECO:0000256" key="4">
    <source>
        <dbReference type="ARBA" id="ARBA00035202"/>
    </source>
</evidence>
<comment type="subunit">
    <text evidence="5">Part of the ribosomal stalk of the 50S ribosomal subunit. The N-terminus interacts with L11 and the large rRNA to form the base of the stalk. The C-terminus forms an elongated spine to which L12 dimers bind in a sequential fashion forming a multimeric L10(L12)X complex.</text>
</comment>
<sequence length="182" mass="19722">MAKTREQKEQNVSALKEKFERSDSVVLTDYHGLSVSAMQELKKELKPINAEFTVAKNTLLGRASKEAKKELPEENLQGPTAILLSFGDPLEPIKKLAEFIKKYDLPTIKSGLFEGKVLSKEDVVELSKTPGRDELYAKVVGSLNAPISGLVNALSGNIRNLVYVLNAIKESNPPAGGSKGGA</sequence>
<organism evidence="6 7">
    <name type="scientific">Candidatus Woykebacteria bacterium RBG_16_43_9</name>
    <dbReference type="NCBI Taxonomy" id="1802596"/>
    <lineage>
        <taxon>Bacteria</taxon>
        <taxon>Candidatus Woykeibacteriota</taxon>
    </lineage>
</organism>
<dbReference type="Gene3D" id="3.30.70.1730">
    <property type="match status" value="1"/>
</dbReference>
<dbReference type="GO" id="GO:0015934">
    <property type="term" value="C:large ribosomal subunit"/>
    <property type="evidence" value="ECO:0007669"/>
    <property type="project" value="InterPro"/>
</dbReference>
<reference evidence="6 7" key="1">
    <citation type="journal article" date="2016" name="Nat. Commun.">
        <title>Thousands of microbial genomes shed light on interconnected biogeochemical processes in an aquifer system.</title>
        <authorList>
            <person name="Anantharaman K."/>
            <person name="Brown C.T."/>
            <person name="Hug L.A."/>
            <person name="Sharon I."/>
            <person name="Castelle C.J."/>
            <person name="Probst A.J."/>
            <person name="Thomas B.C."/>
            <person name="Singh A."/>
            <person name="Wilkins M.J."/>
            <person name="Karaoz U."/>
            <person name="Brodie E.L."/>
            <person name="Williams K.H."/>
            <person name="Hubbard S.S."/>
            <person name="Banfield J.F."/>
        </authorList>
    </citation>
    <scope>NUCLEOTIDE SEQUENCE [LARGE SCALE GENOMIC DNA]</scope>
</reference>
<dbReference type="Pfam" id="PF00466">
    <property type="entry name" value="Ribosomal_L10"/>
    <property type="match status" value="1"/>
</dbReference>
<comment type="similarity">
    <text evidence="1 5">Belongs to the universal ribosomal protein uL10 family.</text>
</comment>
<evidence type="ECO:0000256" key="5">
    <source>
        <dbReference type="HAMAP-Rule" id="MF_00362"/>
    </source>
</evidence>
<evidence type="ECO:0000313" key="6">
    <source>
        <dbReference type="EMBL" id="OGY25376.1"/>
    </source>
</evidence>
<dbReference type="NCBIfam" id="NF000955">
    <property type="entry name" value="PRK00099.1-1"/>
    <property type="match status" value="1"/>
</dbReference>
<dbReference type="AlphaFoldDB" id="A0A1G1WCF0"/>
<dbReference type="GO" id="GO:0003735">
    <property type="term" value="F:structural constituent of ribosome"/>
    <property type="evidence" value="ECO:0007669"/>
    <property type="project" value="InterPro"/>
</dbReference>
<dbReference type="Gene3D" id="6.10.250.290">
    <property type="match status" value="1"/>
</dbReference>
<dbReference type="Proteomes" id="UP000176389">
    <property type="component" value="Unassembled WGS sequence"/>
</dbReference>
<evidence type="ECO:0000256" key="2">
    <source>
        <dbReference type="ARBA" id="ARBA00022980"/>
    </source>
</evidence>
<comment type="caution">
    <text evidence="6">The sequence shown here is derived from an EMBL/GenBank/DDBJ whole genome shotgun (WGS) entry which is preliminary data.</text>
</comment>
<gene>
    <name evidence="5" type="primary">rplJ</name>
    <name evidence="6" type="ORF">A2Z11_00795</name>
</gene>
<dbReference type="STRING" id="1802596.A2Z11_00795"/>
<dbReference type="PANTHER" id="PTHR11560">
    <property type="entry name" value="39S RIBOSOMAL PROTEIN L10, MITOCHONDRIAL"/>
    <property type="match status" value="1"/>
</dbReference>
<proteinExistence type="inferred from homology"/>
<dbReference type="InterPro" id="IPR043141">
    <property type="entry name" value="Ribosomal_uL10-like_sf"/>
</dbReference>
<evidence type="ECO:0000256" key="1">
    <source>
        <dbReference type="ARBA" id="ARBA00008889"/>
    </source>
</evidence>
<comment type="function">
    <text evidence="5">Forms part of the ribosomal stalk, playing a central role in the interaction of the ribosome with GTP-bound translation factors.</text>
</comment>
<protein>
    <recommendedName>
        <fullName evidence="4 5">Large ribosomal subunit protein uL10</fullName>
    </recommendedName>
</protein>
<dbReference type="GO" id="GO:0006412">
    <property type="term" value="P:translation"/>
    <property type="evidence" value="ECO:0007669"/>
    <property type="project" value="UniProtKB-UniRule"/>
</dbReference>
<evidence type="ECO:0000256" key="3">
    <source>
        <dbReference type="ARBA" id="ARBA00023274"/>
    </source>
</evidence>
<dbReference type="InterPro" id="IPR001790">
    <property type="entry name" value="Ribosomal_uL10"/>
</dbReference>
<keyword evidence="5" id="KW-0699">rRNA-binding</keyword>
<dbReference type="SUPFAM" id="SSF160369">
    <property type="entry name" value="Ribosomal protein L10-like"/>
    <property type="match status" value="1"/>
</dbReference>
<dbReference type="HAMAP" id="MF_00362">
    <property type="entry name" value="Ribosomal_uL10"/>
    <property type="match status" value="1"/>
</dbReference>
<keyword evidence="5" id="KW-0694">RNA-binding</keyword>
<name>A0A1G1WCF0_9BACT</name>
<dbReference type="InterPro" id="IPR002363">
    <property type="entry name" value="Ribosomal_uL10_CS_bac"/>
</dbReference>